<dbReference type="InterPro" id="IPR036390">
    <property type="entry name" value="WH_DNA-bd_sf"/>
</dbReference>
<dbReference type="GO" id="GO:0033314">
    <property type="term" value="P:mitotic DNA replication checkpoint signaling"/>
    <property type="evidence" value="ECO:0007669"/>
    <property type="project" value="TreeGrafter"/>
</dbReference>
<dbReference type="InterPro" id="IPR027417">
    <property type="entry name" value="P-loop_NTPase"/>
</dbReference>
<feature type="compositionally biased region" description="Basic and acidic residues" evidence="8">
    <location>
        <begin position="65"/>
        <end position="81"/>
    </location>
</feature>
<dbReference type="PaxDb" id="67767-A0A0J7KW65"/>
<evidence type="ECO:0000256" key="4">
    <source>
        <dbReference type="ARBA" id="ARBA00022705"/>
    </source>
</evidence>
<dbReference type="PIRSF" id="PIRSF001767">
    <property type="entry name" value="Cdc6"/>
    <property type="match status" value="1"/>
</dbReference>
<dbReference type="CDD" id="cd00009">
    <property type="entry name" value="AAA"/>
    <property type="match status" value="1"/>
</dbReference>
<dbReference type="FunFam" id="1.10.10.10:FF:000265">
    <property type="entry name" value="Cell division control protein"/>
    <property type="match status" value="1"/>
</dbReference>
<evidence type="ECO:0000259" key="10">
    <source>
        <dbReference type="SMART" id="SM01074"/>
    </source>
</evidence>
<keyword evidence="5 7" id="KW-0539">Nucleus</keyword>
<evidence type="ECO:0000256" key="8">
    <source>
        <dbReference type="SAM" id="MobiDB-lite"/>
    </source>
</evidence>
<reference evidence="11 12" key="1">
    <citation type="submission" date="2015-04" db="EMBL/GenBank/DDBJ databases">
        <title>Lasius niger genome sequencing.</title>
        <authorList>
            <person name="Konorov E.A."/>
            <person name="Nikitin M.A."/>
            <person name="Kirill M.V."/>
            <person name="Chang P."/>
        </authorList>
    </citation>
    <scope>NUCLEOTIDE SEQUENCE [LARGE SCALE GENOMIC DNA]</scope>
    <source>
        <tissue evidence="11">Whole</tissue>
    </source>
</reference>
<dbReference type="Gene3D" id="1.10.8.60">
    <property type="match status" value="1"/>
</dbReference>
<dbReference type="GO" id="GO:0003688">
    <property type="term" value="F:DNA replication origin binding"/>
    <property type="evidence" value="ECO:0007669"/>
    <property type="project" value="TreeGrafter"/>
</dbReference>
<comment type="function">
    <text evidence="7">Involved in the initiation of DNA replication. Also participates in checkpoint controls that ensure DNA replication is completed before mitosis is initiated.</text>
</comment>
<evidence type="ECO:0000313" key="11">
    <source>
        <dbReference type="EMBL" id="KMQ94541.1"/>
    </source>
</evidence>
<gene>
    <name evidence="11" type="ORF">RF55_5304</name>
</gene>
<dbReference type="SUPFAM" id="SSF46785">
    <property type="entry name" value="Winged helix' DNA-binding domain"/>
    <property type="match status" value="1"/>
</dbReference>
<dbReference type="Pfam" id="PF13191">
    <property type="entry name" value="AAA_16"/>
    <property type="match status" value="1"/>
</dbReference>
<dbReference type="PANTHER" id="PTHR10763:SF26">
    <property type="entry name" value="CELL DIVISION CONTROL PROTEIN 6 HOMOLOG"/>
    <property type="match status" value="1"/>
</dbReference>
<dbReference type="Pfam" id="PF22606">
    <property type="entry name" value="Cdc6-ORC-like_ATPase_lid"/>
    <property type="match status" value="1"/>
</dbReference>
<comment type="subcellular location">
    <subcellularLocation>
        <location evidence="1 7">Nucleus</location>
    </subcellularLocation>
</comment>
<dbReference type="STRING" id="67767.A0A0J7KW65"/>
<dbReference type="GO" id="GO:0005634">
    <property type="term" value="C:nucleus"/>
    <property type="evidence" value="ECO:0007669"/>
    <property type="project" value="UniProtKB-SubCell"/>
</dbReference>
<evidence type="ECO:0000256" key="2">
    <source>
        <dbReference type="ARBA" id="ARBA00006184"/>
    </source>
</evidence>
<keyword evidence="3 11" id="KW-0132">Cell division</keyword>
<keyword evidence="6" id="KW-0131">Cell cycle</keyword>
<dbReference type="InterPro" id="IPR054425">
    <property type="entry name" value="Cdc6_ORC1-like_ATPase_lid"/>
</dbReference>
<evidence type="ECO:0000259" key="9">
    <source>
        <dbReference type="SMART" id="SM00382"/>
    </source>
</evidence>
<feature type="region of interest" description="Disordered" evidence="8">
    <location>
        <begin position="236"/>
        <end position="257"/>
    </location>
</feature>
<dbReference type="FunFam" id="3.40.50.300:FF:000547">
    <property type="entry name" value="Cell division control protein"/>
    <property type="match status" value="1"/>
</dbReference>
<dbReference type="InterPro" id="IPR041664">
    <property type="entry name" value="AAA_16"/>
</dbReference>
<evidence type="ECO:0000256" key="5">
    <source>
        <dbReference type="ARBA" id="ARBA00023242"/>
    </source>
</evidence>
<feature type="compositionally biased region" description="Acidic residues" evidence="8">
    <location>
        <begin position="55"/>
        <end position="64"/>
    </location>
</feature>
<dbReference type="EMBL" id="LBMM01002638">
    <property type="protein sequence ID" value="KMQ94541.1"/>
    <property type="molecule type" value="Genomic_DNA"/>
</dbReference>
<dbReference type="InterPro" id="IPR003593">
    <property type="entry name" value="AAA+_ATPase"/>
</dbReference>
<accession>A0A0J7KW65</accession>
<keyword evidence="4" id="KW-0235">DNA replication</keyword>
<protein>
    <recommendedName>
        <fullName evidence="7">Cell division control protein</fullName>
    </recommendedName>
</protein>
<dbReference type="InterPro" id="IPR016314">
    <property type="entry name" value="Cdc6/18"/>
</dbReference>
<feature type="compositionally biased region" description="Basic and acidic residues" evidence="8">
    <location>
        <begin position="103"/>
        <end position="126"/>
    </location>
</feature>
<dbReference type="PANTHER" id="PTHR10763">
    <property type="entry name" value="CELL DIVISION CONTROL PROTEIN 6-RELATED"/>
    <property type="match status" value="1"/>
</dbReference>
<dbReference type="SMART" id="SM00382">
    <property type="entry name" value="AAA"/>
    <property type="match status" value="1"/>
</dbReference>
<organism evidence="11 12">
    <name type="scientific">Lasius niger</name>
    <name type="common">Black garden ant</name>
    <dbReference type="NCBI Taxonomy" id="67767"/>
    <lineage>
        <taxon>Eukaryota</taxon>
        <taxon>Metazoa</taxon>
        <taxon>Ecdysozoa</taxon>
        <taxon>Arthropoda</taxon>
        <taxon>Hexapoda</taxon>
        <taxon>Insecta</taxon>
        <taxon>Pterygota</taxon>
        <taxon>Neoptera</taxon>
        <taxon>Endopterygota</taxon>
        <taxon>Hymenoptera</taxon>
        <taxon>Apocrita</taxon>
        <taxon>Aculeata</taxon>
        <taxon>Formicoidea</taxon>
        <taxon>Formicidae</taxon>
        <taxon>Formicinae</taxon>
        <taxon>Lasius</taxon>
        <taxon>Lasius</taxon>
    </lineage>
</organism>
<evidence type="ECO:0000313" key="12">
    <source>
        <dbReference type="Proteomes" id="UP000036403"/>
    </source>
</evidence>
<dbReference type="SUPFAM" id="SSF52540">
    <property type="entry name" value="P-loop containing nucleoside triphosphate hydrolases"/>
    <property type="match status" value="1"/>
</dbReference>
<evidence type="ECO:0000256" key="1">
    <source>
        <dbReference type="ARBA" id="ARBA00004123"/>
    </source>
</evidence>
<dbReference type="Gene3D" id="3.40.50.300">
    <property type="entry name" value="P-loop containing nucleotide triphosphate hydrolases"/>
    <property type="match status" value="1"/>
</dbReference>
<feature type="domain" description="Cdc6 C-terminal" evidence="10">
    <location>
        <begin position="570"/>
        <end position="650"/>
    </location>
</feature>
<feature type="compositionally biased region" description="Basic and acidic residues" evidence="8">
    <location>
        <begin position="160"/>
        <end position="176"/>
    </location>
</feature>
<evidence type="ECO:0000256" key="7">
    <source>
        <dbReference type="PIRNR" id="PIRNR001767"/>
    </source>
</evidence>
<dbReference type="InterPro" id="IPR015163">
    <property type="entry name" value="Cdc6_C"/>
</dbReference>
<dbReference type="SMART" id="SM01074">
    <property type="entry name" value="Cdc6_C"/>
    <property type="match status" value="1"/>
</dbReference>
<name>A0A0J7KW65_LASNI</name>
<evidence type="ECO:0000256" key="6">
    <source>
        <dbReference type="ARBA" id="ARBA00023306"/>
    </source>
</evidence>
<sequence length="666" mass="75682">MSQTTIPFPVRKRCSFYGRKEDVAKEDFANATARHTPSKYTPTVKKVVTLTSSESESDSDIENTTEERRRMNDDRRTDSSLRSRHRKCNDLDEQHSLSPPKQRRNESQGRNNFYDRKEDVAKKDFENTTARHTPSKNTRTVKKVVTLTSSESDSDIENTTEERRRMNDDRRTDSLPRSRHRKCNYLDEQHFVSPPKQRRNESQGRNKSPLTPSTLLGKLDLSVTKKGKLDPKQLFKSHLSKEEEEEEEDEDELNSNLLFGSNKYQNARKALHSSETEELPGREEELAKLQEFFQRHLEGRTSGSLYVSGPPGTGKTATLFKIMRQSDLRSKVKIVYINCTSMKSAAAIYAKIIQATIGATKSGKNGKAVIERYLTSKSRTLLLVLDEIDQLESKKQSVLYSIFEWPSLPNSNLILVGIANALDLTDRILPRLQARCELKPMLMHFAPYTKQQIFDIISARLNQANANGIFTPSAIQLLAGKVAAISGDIRRALDISRRVVELAESHQVAQVLRPTNDNDTNIESSKHETEITEKPVDLKEVVTILNGVYGGTQNIDQEQDSFPLQQKLLLCSLLLILNKGRNKDVTVGKLHEVYKKVCKKRNIFAVDVSEFVNLCSLIETRGILRVVGRKEARLCKVNLQWDQEELDAALQDKQMMADIINDTSCL</sequence>
<feature type="region of interest" description="Disordered" evidence="8">
    <location>
        <begin position="49"/>
        <end position="218"/>
    </location>
</feature>
<evidence type="ECO:0000256" key="3">
    <source>
        <dbReference type="ARBA" id="ARBA00022618"/>
    </source>
</evidence>
<dbReference type="OrthoDB" id="1926878at2759"/>
<proteinExistence type="inferred from homology"/>
<dbReference type="GO" id="GO:0051301">
    <property type="term" value="P:cell division"/>
    <property type="evidence" value="ECO:0007669"/>
    <property type="project" value="UniProtKB-UniRule"/>
</dbReference>
<feature type="compositionally biased region" description="Polar residues" evidence="8">
    <location>
        <begin position="205"/>
        <end position="214"/>
    </location>
</feature>
<feature type="compositionally biased region" description="Polar residues" evidence="8">
    <location>
        <begin position="127"/>
        <end position="138"/>
    </location>
</feature>
<dbReference type="InterPro" id="IPR036388">
    <property type="entry name" value="WH-like_DNA-bd_sf"/>
</dbReference>
<keyword evidence="12" id="KW-1185">Reference proteome</keyword>
<comment type="caution">
    <text evidence="11">The sequence shown here is derived from an EMBL/GenBank/DDBJ whole genome shotgun (WGS) entry which is preliminary data.</text>
</comment>
<dbReference type="GO" id="GO:0006270">
    <property type="term" value="P:DNA replication initiation"/>
    <property type="evidence" value="ECO:0007669"/>
    <property type="project" value="UniProtKB-UniRule"/>
</dbReference>
<dbReference type="InterPro" id="IPR050311">
    <property type="entry name" value="ORC1/CDC6"/>
</dbReference>
<feature type="domain" description="AAA+ ATPase" evidence="9">
    <location>
        <begin position="301"/>
        <end position="442"/>
    </location>
</feature>
<dbReference type="AlphaFoldDB" id="A0A0J7KW65"/>
<feature type="compositionally biased region" description="Acidic residues" evidence="8">
    <location>
        <begin position="242"/>
        <end position="253"/>
    </location>
</feature>
<dbReference type="Pfam" id="PF09079">
    <property type="entry name" value="WHD_Cdc6"/>
    <property type="match status" value="1"/>
</dbReference>
<comment type="similarity">
    <text evidence="2 7">Belongs to the CDC6/cdc18 family.</text>
</comment>
<dbReference type="Gene3D" id="1.10.10.10">
    <property type="entry name" value="Winged helix-like DNA-binding domain superfamily/Winged helix DNA-binding domain"/>
    <property type="match status" value="1"/>
</dbReference>
<dbReference type="Proteomes" id="UP000036403">
    <property type="component" value="Unassembled WGS sequence"/>
</dbReference>